<protein>
    <recommendedName>
        <fullName evidence="3">DNA primase</fullName>
    </recommendedName>
</protein>
<comment type="caution">
    <text evidence="1">The sequence shown here is derived from an EMBL/GenBank/DDBJ whole genome shotgun (WGS) entry which is preliminary data.</text>
</comment>
<reference evidence="1 2" key="1">
    <citation type="submission" date="2020-11" db="EMBL/GenBank/DDBJ databases">
        <title>genome sequence of strain KACC 18849.</title>
        <authorList>
            <person name="Gao J."/>
            <person name="Zhang X."/>
        </authorList>
    </citation>
    <scope>NUCLEOTIDE SEQUENCE [LARGE SCALE GENOMIC DNA]</scope>
    <source>
        <strain evidence="1 2">KACC 18849</strain>
    </source>
</reference>
<sequence>MNRPVNPYDAIARELELDPVEFSELRQQGLADPPRGCPMKVKDKWGEEHDIEPGGWREAGFIGDDGALPYNCPIIPLGQDEQFIYVLSPLGHVRMLKENVGKTALMMAFGGRVSWLEWAYPRWSKGTETSPAEVTGFAAENLLIDLINACAWKGGFAIEDHIRGRGAWRDDDGSLIYHAGDRVLIQGRWRACGEYNGHIYAARPKLGRPAAKYEAEGEGSPGDNLLGLLRTFNWDRGELDARLTLGWLMTAKVGGALRRRPVQFVNGEEGSGKSTLQELLRLAMNGALMSTSNTTQAGIYQKIRQDSVAILVDEMESKEDNRVVDKILELARIAYSGDKMQRGGQDGQGKEFALMSSFMGSSIAKPATNAQDDSRMVVCLLRPLIRKPGVEAKEIDTRTIEQWAADVAADSPISAGDVDLWGRQLLRRWFEWWPRWGGLLRVFRQALLAAGHDDRSADTFSPLAAACHVALRDTLPEPAELKEWMEWLRADQLVETATKEKTWRRCFMHLLGATPRYLEQQASKSVGAALEAFKADPMMQPDEVNRRLAMSGLALSWPKAGDGGFSPQAWDTARLFVPAKSAQLFELFAGTPWQGHLASPGPWIGVLRQMDKGLWENGKCDKGLDRKASGIFINLADALA</sequence>
<keyword evidence="2" id="KW-1185">Reference proteome</keyword>
<accession>A0ABS0SXU6</accession>
<evidence type="ECO:0000313" key="1">
    <source>
        <dbReference type="EMBL" id="MBI1684446.1"/>
    </source>
</evidence>
<organism evidence="1 2">
    <name type="scientific">Caulobacter hibisci</name>
    <dbReference type="NCBI Taxonomy" id="2035993"/>
    <lineage>
        <taxon>Bacteria</taxon>
        <taxon>Pseudomonadati</taxon>
        <taxon>Pseudomonadota</taxon>
        <taxon>Alphaproteobacteria</taxon>
        <taxon>Caulobacterales</taxon>
        <taxon>Caulobacteraceae</taxon>
        <taxon>Caulobacter</taxon>
    </lineage>
</organism>
<dbReference type="RefSeq" id="WP_198576359.1">
    <property type="nucleotide sequence ID" value="NZ_JADWOX010000007.1"/>
</dbReference>
<evidence type="ECO:0000313" key="2">
    <source>
        <dbReference type="Proteomes" id="UP000639859"/>
    </source>
</evidence>
<dbReference type="EMBL" id="JADWOX010000007">
    <property type="protein sequence ID" value="MBI1684446.1"/>
    <property type="molecule type" value="Genomic_DNA"/>
</dbReference>
<name>A0ABS0SXU6_9CAUL</name>
<gene>
    <name evidence="1" type="ORF">I4Q42_12280</name>
</gene>
<proteinExistence type="predicted"/>
<evidence type="ECO:0008006" key="3">
    <source>
        <dbReference type="Google" id="ProtNLM"/>
    </source>
</evidence>
<dbReference type="Proteomes" id="UP000639859">
    <property type="component" value="Unassembled WGS sequence"/>
</dbReference>